<proteinExistence type="inferred from homology"/>
<dbReference type="RefSeq" id="WP_119790464.1">
    <property type="nucleotide sequence ID" value="NZ_QYZD01000001.1"/>
</dbReference>
<dbReference type="AlphaFoldDB" id="A0A3A3GTF4"/>
<organism evidence="4 5">
    <name type="scientific">Paenibacillus thiaminolyticus</name>
    <name type="common">Bacillus thiaminolyticus</name>
    <dbReference type="NCBI Taxonomy" id="49283"/>
    <lineage>
        <taxon>Bacteria</taxon>
        <taxon>Bacillati</taxon>
        <taxon>Bacillota</taxon>
        <taxon>Bacilli</taxon>
        <taxon>Bacillales</taxon>
        <taxon>Paenibacillaceae</taxon>
        <taxon>Paenibacillus</taxon>
    </lineage>
</organism>
<keyword evidence="3" id="KW-0859">Xylose metabolism</keyword>
<dbReference type="SUPFAM" id="SSF46785">
    <property type="entry name" value="Winged helix' DNA-binding domain"/>
    <property type="match status" value="1"/>
</dbReference>
<name>A0A3A3GTF4_PANTH</name>
<comment type="function">
    <text evidence="1">Transcriptional repressor of xylose-utilizing enzymes.</text>
</comment>
<dbReference type="InterPro" id="IPR043129">
    <property type="entry name" value="ATPase_NBD"/>
</dbReference>
<sequence>MGNALEQRIPSKKGKELFQRIRRAPEISKNDLVSDSGLTASTLTRVLEELTALGLIVESGFGASTGGRRPILYRVRAEYGYAFGLDISRTSSRLVLLDNAGQMKAVHFIEMNDQMTPEGLIERVAAHIHTWMDEYRLNSDTALGLGIGAVGPLNRFDGVILQPEYFPAPGWENVPIVAELERRLQLPVLLDNGANTAIRAEAWANRSMDVRHMLYVHVGIGLRSAMMSDGKLIYGAVDMEGALGQMIIQADGIPNRSANGNYGCLDSYATIYALERDANAMLRIGRRSLLEHIVPRGEPAAFPHIVEAMKKHDPLVTELVTQAATYFGVGLANLLNVLHPERVVLGGPFMNINDLYFYTATQTAIRKTYHYPQYQVVFSKGSYGEEALAVGGALMVLDQLTAPVPPSPTIHI</sequence>
<dbReference type="InterPro" id="IPR036390">
    <property type="entry name" value="WH_DNA-bd_sf"/>
</dbReference>
<comment type="similarity">
    <text evidence="2">Belongs to the ROK (NagC/XylR) family.</text>
</comment>
<keyword evidence="3" id="KW-0119">Carbohydrate metabolism</keyword>
<comment type="caution">
    <text evidence="4">The sequence shown here is derived from an EMBL/GenBank/DDBJ whole genome shotgun (WGS) entry which is preliminary data.</text>
</comment>
<evidence type="ECO:0000313" key="5">
    <source>
        <dbReference type="Proteomes" id="UP000266177"/>
    </source>
</evidence>
<accession>A0A3A3GTF4</accession>
<dbReference type="InterPro" id="IPR000600">
    <property type="entry name" value="ROK"/>
</dbReference>
<dbReference type="Gene3D" id="1.10.10.10">
    <property type="entry name" value="Winged helix-like DNA-binding domain superfamily/Winged helix DNA-binding domain"/>
    <property type="match status" value="1"/>
</dbReference>
<protein>
    <submittedName>
        <fullName evidence="4">ROK family transcriptional regulator</fullName>
    </submittedName>
</protein>
<dbReference type="Pfam" id="PF00480">
    <property type="entry name" value="ROK"/>
    <property type="match status" value="1"/>
</dbReference>
<evidence type="ECO:0000256" key="2">
    <source>
        <dbReference type="ARBA" id="ARBA00006479"/>
    </source>
</evidence>
<dbReference type="Proteomes" id="UP000266177">
    <property type="component" value="Unassembled WGS sequence"/>
</dbReference>
<dbReference type="OrthoDB" id="9796533at2"/>
<dbReference type="PANTHER" id="PTHR18964:SF149">
    <property type="entry name" value="BIFUNCTIONAL UDP-N-ACETYLGLUCOSAMINE 2-EPIMERASE_N-ACETYLMANNOSAMINE KINASE"/>
    <property type="match status" value="1"/>
</dbReference>
<dbReference type="InterPro" id="IPR036388">
    <property type="entry name" value="WH-like_DNA-bd_sf"/>
</dbReference>
<dbReference type="SUPFAM" id="SSF53067">
    <property type="entry name" value="Actin-like ATPase domain"/>
    <property type="match status" value="1"/>
</dbReference>
<gene>
    <name evidence="4" type="ORF">DQX05_02200</name>
</gene>
<dbReference type="Gene3D" id="3.30.420.40">
    <property type="match status" value="2"/>
</dbReference>
<evidence type="ECO:0000313" key="4">
    <source>
        <dbReference type="EMBL" id="RJG26856.1"/>
    </source>
</evidence>
<dbReference type="GO" id="GO:0042732">
    <property type="term" value="P:D-xylose metabolic process"/>
    <property type="evidence" value="ECO:0007669"/>
    <property type="project" value="UniProtKB-KW"/>
</dbReference>
<evidence type="ECO:0000256" key="1">
    <source>
        <dbReference type="ARBA" id="ARBA00002486"/>
    </source>
</evidence>
<dbReference type="PANTHER" id="PTHR18964">
    <property type="entry name" value="ROK (REPRESSOR, ORF, KINASE) FAMILY"/>
    <property type="match status" value="1"/>
</dbReference>
<evidence type="ECO:0000256" key="3">
    <source>
        <dbReference type="ARBA" id="ARBA00022629"/>
    </source>
</evidence>
<dbReference type="EMBL" id="QYZD01000001">
    <property type="protein sequence ID" value="RJG26856.1"/>
    <property type="molecule type" value="Genomic_DNA"/>
</dbReference>
<reference evidence="4 5" key="1">
    <citation type="submission" date="2018-09" db="EMBL/GenBank/DDBJ databases">
        <title>Paenibacillus SK2017-BO5.</title>
        <authorList>
            <person name="Piskunova J.V."/>
            <person name="Dubiley S.A."/>
            <person name="Severinov K.V."/>
        </authorList>
    </citation>
    <scope>NUCLEOTIDE SEQUENCE [LARGE SCALE GENOMIC DNA]</scope>
    <source>
        <strain evidence="4 5">BO5</strain>
    </source>
</reference>